<name>A0A4Q0YMR9_9GAMM</name>
<dbReference type="Proteomes" id="UP000290287">
    <property type="component" value="Unassembled WGS sequence"/>
</dbReference>
<gene>
    <name evidence="2" type="ORF">CS022_20000</name>
</gene>
<evidence type="ECO:0000259" key="1">
    <source>
        <dbReference type="Pfam" id="PF07481"/>
    </source>
</evidence>
<sequence length="329" mass="36673">MFGNNPFGSTPSHLSVYPPIGGHHGVNLFQQYYCDSSNCEVSDNKSKASWENDNYEIEFTDAQSAMKITNKHTGEIYRVYNDPYIGLGDKDNGGGIAHKGEFKHDSVLILDDGTQIHMDTKEKSAGGQTFLDTVTIFEPCHNKATQICGLLSNENDLHINKGSLHEYINKTGVDYNQALRFKEAFGEKDGLFIHKPDGGYHQIKTDSTAADNTAIIQQIEAQLKQHGYNGAADIWGCIKPDHCNQFCDWLIKCWFDQICHMFGNSCGVGNFNPCVQWPMPGCHPCTPVFYNQMQQFAQPGMQFPQQSAVTGPDVWALMGGANFYQAYKA</sequence>
<reference evidence="2 3" key="1">
    <citation type="submission" date="2017-10" db="EMBL/GenBank/DDBJ databases">
        <title>Nyctiphanis sp. nov., isolated from the stomach of the euphausiid Nyctiphanes simplex (Hansen, 1911) in the Gulf of California.</title>
        <authorList>
            <person name="Gomez-Gil B."/>
            <person name="Aguilar-Mendez M."/>
            <person name="Lopez-Cortes A."/>
            <person name="Gomez-Gutierrez J."/>
            <person name="Roque A."/>
            <person name="Lang E."/>
            <person name="Gonzalez-Castillo A."/>
        </authorList>
    </citation>
    <scope>NUCLEOTIDE SEQUENCE [LARGE SCALE GENOMIC DNA]</scope>
    <source>
        <strain evidence="2 3">CAIM 600</strain>
    </source>
</reference>
<proteinExistence type="predicted"/>
<keyword evidence="3" id="KW-1185">Reference proteome</keyword>
<evidence type="ECO:0000313" key="2">
    <source>
        <dbReference type="EMBL" id="RXJ71733.1"/>
    </source>
</evidence>
<dbReference type="OrthoDB" id="5971591at2"/>
<dbReference type="Pfam" id="PF07481">
    <property type="entry name" value="DUF1521"/>
    <property type="match status" value="1"/>
</dbReference>
<feature type="domain" description="DUF1521" evidence="1">
    <location>
        <begin position="40"/>
        <end position="160"/>
    </location>
</feature>
<dbReference type="InterPro" id="IPR011086">
    <property type="entry name" value="DUF1521"/>
</dbReference>
<protein>
    <recommendedName>
        <fullName evidence="1">DUF1521 domain-containing protein</fullName>
    </recommendedName>
</protein>
<evidence type="ECO:0000313" key="3">
    <source>
        <dbReference type="Proteomes" id="UP000290287"/>
    </source>
</evidence>
<dbReference type="RefSeq" id="WP_129123707.1">
    <property type="nucleotide sequence ID" value="NZ_PEIB01000033.1"/>
</dbReference>
<dbReference type="AlphaFoldDB" id="A0A4Q0YMR9"/>
<comment type="caution">
    <text evidence="2">The sequence shown here is derived from an EMBL/GenBank/DDBJ whole genome shotgun (WGS) entry which is preliminary data.</text>
</comment>
<dbReference type="EMBL" id="PEIB01000033">
    <property type="protein sequence ID" value="RXJ71733.1"/>
    <property type="molecule type" value="Genomic_DNA"/>
</dbReference>
<organism evidence="2 3">
    <name type="scientific">Veronia nyctiphanis</name>
    <dbReference type="NCBI Taxonomy" id="1278244"/>
    <lineage>
        <taxon>Bacteria</taxon>
        <taxon>Pseudomonadati</taxon>
        <taxon>Pseudomonadota</taxon>
        <taxon>Gammaproteobacteria</taxon>
        <taxon>Vibrionales</taxon>
        <taxon>Vibrionaceae</taxon>
        <taxon>Veronia</taxon>
    </lineage>
</organism>
<accession>A0A4Q0YMR9</accession>